<reference evidence="1" key="2">
    <citation type="journal article" date="2022" name="New Phytol.">
        <title>Evolutionary transition to the ectomycorrhizal habit in the genomes of a hyperdiverse lineage of mushroom-forming fungi.</title>
        <authorList>
            <person name="Looney B."/>
            <person name="Miyauchi S."/>
            <person name="Morin E."/>
            <person name="Drula E."/>
            <person name="Courty P.E."/>
            <person name="Kohler A."/>
            <person name="Kuo A."/>
            <person name="LaButti K."/>
            <person name="Pangilinan J."/>
            <person name="Lipzen A."/>
            <person name="Riley R."/>
            <person name="Andreopoulos W."/>
            <person name="He G."/>
            <person name="Johnson J."/>
            <person name="Nolan M."/>
            <person name="Tritt A."/>
            <person name="Barry K.W."/>
            <person name="Grigoriev I.V."/>
            <person name="Nagy L.G."/>
            <person name="Hibbett D."/>
            <person name="Henrissat B."/>
            <person name="Matheny P.B."/>
            <person name="Labbe J."/>
            <person name="Martin F.M."/>
        </authorList>
    </citation>
    <scope>NUCLEOTIDE SEQUENCE</scope>
    <source>
        <strain evidence="1">EC-137</strain>
    </source>
</reference>
<sequence>MADIFAACFGVCCAGVCATCCGASQGQSPPPYAQTTADRRAGLNMNGLEDRRRCCGCAAHDKEEEAYIAATLERMESARRREGADGQPAPTAPMQMREAPRASRDAPRGSSQEVPPRGVSEDVPEEGLPEEGERDRARPSAERRLE</sequence>
<name>A0ACB8QZS9_9AGAM</name>
<accession>A0ACB8QZS9</accession>
<protein>
    <submittedName>
        <fullName evidence="1">Uncharacterized protein</fullName>
    </submittedName>
</protein>
<dbReference type="Proteomes" id="UP000814128">
    <property type="component" value="Unassembled WGS sequence"/>
</dbReference>
<evidence type="ECO:0000313" key="1">
    <source>
        <dbReference type="EMBL" id="KAI0037102.1"/>
    </source>
</evidence>
<organism evidence="1 2">
    <name type="scientific">Vararia minispora EC-137</name>
    <dbReference type="NCBI Taxonomy" id="1314806"/>
    <lineage>
        <taxon>Eukaryota</taxon>
        <taxon>Fungi</taxon>
        <taxon>Dikarya</taxon>
        <taxon>Basidiomycota</taxon>
        <taxon>Agaricomycotina</taxon>
        <taxon>Agaricomycetes</taxon>
        <taxon>Russulales</taxon>
        <taxon>Lachnocladiaceae</taxon>
        <taxon>Vararia</taxon>
    </lineage>
</organism>
<reference evidence="1" key="1">
    <citation type="submission" date="2021-02" db="EMBL/GenBank/DDBJ databases">
        <authorList>
            <consortium name="DOE Joint Genome Institute"/>
            <person name="Ahrendt S."/>
            <person name="Looney B.P."/>
            <person name="Miyauchi S."/>
            <person name="Morin E."/>
            <person name="Drula E."/>
            <person name="Courty P.E."/>
            <person name="Chicoki N."/>
            <person name="Fauchery L."/>
            <person name="Kohler A."/>
            <person name="Kuo A."/>
            <person name="Labutti K."/>
            <person name="Pangilinan J."/>
            <person name="Lipzen A."/>
            <person name="Riley R."/>
            <person name="Andreopoulos W."/>
            <person name="He G."/>
            <person name="Johnson J."/>
            <person name="Barry K.W."/>
            <person name="Grigoriev I.V."/>
            <person name="Nagy L."/>
            <person name="Hibbett D."/>
            <person name="Henrissat B."/>
            <person name="Matheny P.B."/>
            <person name="Labbe J."/>
            <person name="Martin F."/>
        </authorList>
    </citation>
    <scope>NUCLEOTIDE SEQUENCE</scope>
    <source>
        <strain evidence="1">EC-137</strain>
    </source>
</reference>
<proteinExistence type="predicted"/>
<dbReference type="EMBL" id="MU273466">
    <property type="protein sequence ID" value="KAI0037102.1"/>
    <property type="molecule type" value="Genomic_DNA"/>
</dbReference>
<comment type="caution">
    <text evidence="1">The sequence shown here is derived from an EMBL/GenBank/DDBJ whole genome shotgun (WGS) entry which is preliminary data.</text>
</comment>
<keyword evidence="2" id="KW-1185">Reference proteome</keyword>
<evidence type="ECO:0000313" key="2">
    <source>
        <dbReference type="Proteomes" id="UP000814128"/>
    </source>
</evidence>
<gene>
    <name evidence="1" type="ORF">K488DRAFT_81591</name>
</gene>